<protein>
    <submittedName>
        <fullName evidence="3">3-hexulose-6-phosphate isomerase</fullName>
    </submittedName>
</protein>
<dbReference type="Pfam" id="PF01380">
    <property type="entry name" value="SIS"/>
    <property type="match status" value="1"/>
</dbReference>
<reference evidence="3" key="2">
    <citation type="submission" date="2020-09" db="EMBL/GenBank/DDBJ databases">
        <authorList>
            <person name="Sun Q."/>
            <person name="Zhou Y."/>
        </authorList>
    </citation>
    <scope>NUCLEOTIDE SEQUENCE</scope>
    <source>
        <strain evidence="3">CGMCC 1.12987</strain>
    </source>
</reference>
<evidence type="ECO:0000259" key="2">
    <source>
        <dbReference type="PROSITE" id="PS51464"/>
    </source>
</evidence>
<dbReference type="AlphaFoldDB" id="A0A917G1D9"/>
<organism evidence="3 4">
    <name type="scientific">Paenibacillus abyssi</name>
    <dbReference type="NCBI Taxonomy" id="1340531"/>
    <lineage>
        <taxon>Bacteria</taxon>
        <taxon>Bacillati</taxon>
        <taxon>Bacillota</taxon>
        <taxon>Bacilli</taxon>
        <taxon>Bacillales</taxon>
        <taxon>Paenibacillaceae</taxon>
        <taxon>Paenibacillus</taxon>
    </lineage>
</organism>
<proteinExistence type="inferred from homology"/>
<dbReference type="RefSeq" id="WP_188532599.1">
    <property type="nucleotide sequence ID" value="NZ_BMGR01000013.1"/>
</dbReference>
<dbReference type="PROSITE" id="PS51464">
    <property type="entry name" value="SIS"/>
    <property type="match status" value="1"/>
</dbReference>
<dbReference type="PANTHER" id="PTHR43443">
    <property type="entry name" value="3-HEXULOSE-6-PHOSPHATE ISOMERASE"/>
    <property type="match status" value="1"/>
</dbReference>
<reference evidence="3" key="1">
    <citation type="journal article" date="2014" name="Int. J. Syst. Evol. Microbiol.">
        <title>Complete genome sequence of Corynebacterium casei LMG S-19264T (=DSM 44701T), isolated from a smear-ripened cheese.</title>
        <authorList>
            <consortium name="US DOE Joint Genome Institute (JGI-PGF)"/>
            <person name="Walter F."/>
            <person name="Albersmeier A."/>
            <person name="Kalinowski J."/>
            <person name="Ruckert C."/>
        </authorList>
    </citation>
    <scope>NUCLEOTIDE SEQUENCE</scope>
    <source>
        <strain evidence="3">CGMCC 1.12987</strain>
    </source>
</reference>
<evidence type="ECO:0000313" key="3">
    <source>
        <dbReference type="EMBL" id="GGG17161.1"/>
    </source>
</evidence>
<dbReference type="CDD" id="cd05005">
    <property type="entry name" value="SIS_PHI"/>
    <property type="match status" value="1"/>
</dbReference>
<evidence type="ECO:0000256" key="1">
    <source>
        <dbReference type="ARBA" id="ARBA00009235"/>
    </source>
</evidence>
<keyword evidence="3" id="KW-0413">Isomerase</keyword>
<dbReference type="NCBIfam" id="TIGR03127">
    <property type="entry name" value="RuMP_HxlB"/>
    <property type="match status" value="1"/>
</dbReference>
<evidence type="ECO:0000313" key="4">
    <source>
        <dbReference type="Proteomes" id="UP000644756"/>
    </source>
</evidence>
<dbReference type="InterPro" id="IPR046348">
    <property type="entry name" value="SIS_dom_sf"/>
</dbReference>
<dbReference type="SUPFAM" id="SSF53697">
    <property type="entry name" value="SIS domain"/>
    <property type="match status" value="1"/>
</dbReference>
<dbReference type="PANTHER" id="PTHR43443:SF1">
    <property type="entry name" value="3-HEXULOSE-6-PHOSPHATE ISOMERASE"/>
    <property type="match status" value="1"/>
</dbReference>
<name>A0A917G1D9_9BACL</name>
<dbReference type="GO" id="GO:0097367">
    <property type="term" value="F:carbohydrate derivative binding"/>
    <property type="evidence" value="ECO:0007669"/>
    <property type="project" value="InterPro"/>
</dbReference>
<dbReference type="GO" id="GO:0016853">
    <property type="term" value="F:isomerase activity"/>
    <property type="evidence" value="ECO:0007669"/>
    <property type="project" value="UniProtKB-KW"/>
</dbReference>
<feature type="domain" description="SIS" evidence="2">
    <location>
        <begin position="29"/>
        <end position="172"/>
    </location>
</feature>
<dbReference type="Proteomes" id="UP000644756">
    <property type="component" value="Unassembled WGS sequence"/>
</dbReference>
<accession>A0A917G1D9</accession>
<dbReference type="EMBL" id="BMGR01000013">
    <property type="protein sequence ID" value="GGG17161.1"/>
    <property type="molecule type" value="Genomic_DNA"/>
</dbReference>
<dbReference type="InterPro" id="IPR017552">
    <property type="entry name" value="PHI/rmpB"/>
</dbReference>
<gene>
    <name evidence="3" type="primary">hxlB</name>
    <name evidence="3" type="ORF">GCM10010916_37510</name>
</gene>
<comment type="caution">
    <text evidence="3">The sequence shown here is derived from an EMBL/GenBank/DDBJ whole genome shotgun (WGS) entry which is preliminary data.</text>
</comment>
<keyword evidence="4" id="KW-1185">Reference proteome</keyword>
<dbReference type="GO" id="GO:1901135">
    <property type="term" value="P:carbohydrate derivative metabolic process"/>
    <property type="evidence" value="ECO:0007669"/>
    <property type="project" value="InterPro"/>
</dbReference>
<dbReference type="Gene3D" id="3.40.50.10490">
    <property type="entry name" value="Glucose-6-phosphate isomerase like protein, domain 1"/>
    <property type="match status" value="1"/>
</dbReference>
<sequence>MLTIGYAAVVLKELNHAIGQIAEEEAETLVDRILQTNKIFVAGAGRSGLMGRAFAMRMMHIGMEGYVVGETVTPNLEKGDLLIVGSGSGETKSLLAMAEKAKSLNGAVAAITIFPESALGKLADITVKMPGSPKDQSEGSYKTIQPMGSLFEQTLLLFYDSVILRLMEKRGLNSETMYGRHANLEFSKEI</sequence>
<dbReference type="InterPro" id="IPR001347">
    <property type="entry name" value="SIS_dom"/>
</dbReference>
<comment type="similarity">
    <text evidence="1">Belongs to the SIS family. PHI subfamily.</text>
</comment>